<reference evidence="5" key="1">
    <citation type="journal article" date="2023" name="G3 (Bethesda)">
        <title>Whole genome assemblies of Zophobas morio and Tenebrio molitor.</title>
        <authorList>
            <person name="Kaur S."/>
            <person name="Stinson S.A."/>
            <person name="diCenzo G.C."/>
        </authorList>
    </citation>
    <scope>NUCLEOTIDE SEQUENCE</scope>
    <source>
        <strain evidence="5">QUZm001</strain>
    </source>
</reference>
<keyword evidence="3" id="KW-0677">Repeat</keyword>
<dbReference type="EMBL" id="JALNTZ010000009">
    <property type="protein sequence ID" value="KAJ3641036.1"/>
    <property type="molecule type" value="Genomic_DNA"/>
</dbReference>
<keyword evidence="6" id="KW-1185">Reference proteome</keyword>
<dbReference type="Pfam" id="PF13855">
    <property type="entry name" value="LRR_8"/>
    <property type="match status" value="1"/>
</dbReference>
<dbReference type="AlphaFoldDB" id="A0AA38HQ41"/>
<dbReference type="PANTHER" id="PTHR24373">
    <property type="entry name" value="SLIT RELATED LEUCINE-RICH REPEAT NEURONAL PROTEIN"/>
    <property type="match status" value="1"/>
</dbReference>
<evidence type="ECO:0000256" key="1">
    <source>
        <dbReference type="ARBA" id="ARBA00022614"/>
    </source>
</evidence>
<name>A0AA38HQ41_9CUCU</name>
<feature type="chain" id="PRO_5041387459" evidence="4">
    <location>
        <begin position="23"/>
        <end position="326"/>
    </location>
</feature>
<dbReference type="InterPro" id="IPR003591">
    <property type="entry name" value="Leu-rich_rpt_typical-subtyp"/>
</dbReference>
<organism evidence="5 6">
    <name type="scientific">Zophobas morio</name>
    <dbReference type="NCBI Taxonomy" id="2755281"/>
    <lineage>
        <taxon>Eukaryota</taxon>
        <taxon>Metazoa</taxon>
        <taxon>Ecdysozoa</taxon>
        <taxon>Arthropoda</taxon>
        <taxon>Hexapoda</taxon>
        <taxon>Insecta</taxon>
        <taxon>Pterygota</taxon>
        <taxon>Neoptera</taxon>
        <taxon>Endopterygota</taxon>
        <taxon>Coleoptera</taxon>
        <taxon>Polyphaga</taxon>
        <taxon>Cucujiformia</taxon>
        <taxon>Tenebrionidae</taxon>
        <taxon>Zophobas</taxon>
    </lineage>
</organism>
<dbReference type="Gene3D" id="3.80.10.10">
    <property type="entry name" value="Ribonuclease Inhibitor"/>
    <property type="match status" value="3"/>
</dbReference>
<dbReference type="SUPFAM" id="SSF52058">
    <property type="entry name" value="L domain-like"/>
    <property type="match status" value="1"/>
</dbReference>
<dbReference type="InterPro" id="IPR001611">
    <property type="entry name" value="Leu-rich_rpt"/>
</dbReference>
<dbReference type="SMART" id="SM00369">
    <property type="entry name" value="LRR_TYP"/>
    <property type="match status" value="6"/>
</dbReference>
<evidence type="ECO:0000313" key="5">
    <source>
        <dbReference type="EMBL" id="KAJ3641036.1"/>
    </source>
</evidence>
<evidence type="ECO:0000256" key="4">
    <source>
        <dbReference type="SAM" id="SignalP"/>
    </source>
</evidence>
<dbReference type="Proteomes" id="UP001168821">
    <property type="component" value="Unassembled WGS sequence"/>
</dbReference>
<gene>
    <name evidence="5" type="ORF">Zmor_027564</name>
</gene>
<protein>
    <submittedName>
        <fullName evidence="5">Uncharacterized protein</fullName>
    </submittedName>
</protein>
<evidence type="ECO:0000313" key="6">
    <source>
        <dbReference type="Proteomes" id="UP001168821"/>
    </source>
</evidence>
<dbReference type="PANTHER" id="PTHR24373:SF288">
    <property type="entry name" value="PROTEIN ELFN1"/>
    <property type="match status" value="1"/>
</dbReference>
<evidence type="ECO:0000256" key="3">
    <source>
        <dbReference type="ARBA" id="ARBA00022737"/>
    </source>
</evidence>
<dbReference type="InterPro" id="IPR050328">
    <property type="entry name" value="Dev_Immune_Receptor"/>
</dbReference>
<feature type="signal peptide" evidence="4">
    <location>
        <begin position="1"/>
        <end position="22"/>
    </location>
</feature>
<accession>A0AA38HQ41</accession>
<dbReference type="GO" id="GO:0005615">
    <property type="term" value="C:extracellular space"/>
    <property type="evidence" value="ECO:0007669"/>
    <property type="project" value="TreeGrafter"/>
</dbReference>
<keyword evidence="2 4" id="KW-0732">Signal</keyword>
<sequence length="326" mass="37475">MIARNSQFILLTTFILNALSLSQNVTFNHVKIRYAAEDDQYFTAGIISENNLKNAWNTSQITRIAVLEGSLPIIYPDSITNFPVLKYLVLSRSGIEQIHPGAFENLPVLKSLKLSENKLTTIEAGVFSNLKLLYLNLDQNLIETISPHAFDNMTKLTMLDLNRNQIKIFHPEWLQGKPLLGTVRLGYNQIEHLPSGAFANYHKDVHLNNNEIKSVSRDIFGSDDNITFGNLWFSRNEIEEWKEDFVKGAKIKTLDMSRNKLQCLEGKYENFFVARHTRIDDNPWNCECFFKVEKWAVQHQREQGVDMAVCARVCHASVLPPRQCRM</sequence>
<dbReference type="InterPro" id="IPR032675">
    <property type="entry name" value="LRR_dom_sf"/>
</dbReference>
<proteinExistence type="predicted"/>
<evidence type="ECO:0000256" key="2">
    <source>
        <dbReference type="ARBA" id="ARBA00022729"/>
    </source>
</evidence>
<dbReference type="GO" id="GO:0031012">
    <property type="term" value="C:extracellular matrix"/>
    <property type="evidence" value="ECO:0007669"/>
    <property type="project" value="TreeGrafter"/>
</dbReference>
<comment type="caution">
    <text evidence="5">The sequence shown here is derived from an EMBL/GenBank/DDBJ whole genome shotgun (WGS) entry which is preliminary data.</text>
</comment>
<keyword evidence="1" id="KW-0433">Leucine-rich repeat</keyword>